<organism evidence="8 9">
    <name type="scientific">Streptomyces noboritoensis</name>
    <dbReference type="NCBI Taxonomy" id="67337"/>
    <lineage>
        <taxon>Bacteria</taxon>
        <taxon>Bacillati</taxon>
        <taxon>Actinomycetota</taxon>
        <taxon>Actinomycetes</taxon>
        <taxon>Kitasatosporales</taxon>
        <taxon>Streptomycetaceae</taxon>
        <taxon>Streptomyces</taxon>
    </lineage>
</organism>
<feature type="region of interest" description="Disordered" evidence="5">
    <location>
        <begin position="1"/>
        <end position="20"/>
    </location>
</feature>
<dbReference type="CDD" id="cd07185">
    <property type="entry name" value="OmpA_C-like"/>
    <property type="match status" value="1"/>
</dbReference>
<keyword evidence="6" id="KW-0732">Signal</keyword>
<dbReference type="EMBL" id="JBHMQV010000009">
    <property type="protein sequence ID" value="MFC0846434.1"/>
    <property type="molecule type" value="Genomic_DNA"/>
</dbReference>
<feature type="domain" description="OmpA-like" evidence="7">
    <location>
        <begin position="99"/>
        <end position="216"/>
    </location>
</feature>
<reference evidence="8 9" key="1">
    <citation type="submission" date="2024-09" db="EMBL/GenBank/DDBJ databases">
        <authorList>
            <person name="Sun Q."/>
            <person name="Mori K."/>
        </authorList>
    </citation>
    <scope>NUCLEOTIDE SEQUENCE [LARGE SCALE GENOMIC DNA]</scope>
    <source>
        <strain evidence="8 9">JCM 4557</strain>
    </source>
</reference>
<evidence type="ECO:0000256" key="2">
    <source>
        <dbReference type="ARBA" id="ARBA00023136"/>
    </source>
</evidence>
<gene>
    <name evidence="8" type="ORF">ACFH04_22350</name>
</gene>
<dbReference type="PANTHER" id="PTHR30329:SF21">
    <property type="entry name" value="LIPOPROTEIN YIAD-RELATED"/>
    <property type="match status" value="1"/>
</dbReference>
<comment type="caution">
    <text evidence="8">The sequence shown here is derived from an EMBL/GenBank/DDBJ whole genome shotgun (WGS) entry which is preliminary data.</text>
</comment>
<keyword evidence="3" id="KW-0998">Cell outer membrane</keyword>
<evidence type="ECO:0000256" key="5">
    <source>
        <dbReference type="SAM" id="MobiDB-lite"/>
    </source>
</evidence>
<dbReference type="PRINTS" id="PR01021">
    <property type="entry name" value="OMPADOMAIN"/>
</dbReference>
<evidence type="ECO:0000259" key="7">
    <source>
        <dbReference type="PROSITE" id="PS51123"/>
    </source>
</evidence>
<dbReference type="Pfam" id="PF00691">
    <property type="entry name" value="OmpA"/>
    <property type="match status" value="1"/>
</dbReference>
<comment type="subcellular location">
    <subcellularLocation>
        <location evidence="1">Cell outer membrane</location>
    </subcellularLocation>
</comment>
<dbReference type="PROSITE" id="PS51123">
    <property type="entry name" value="OMPA_2"/>
    <property type="match status" value="1"/>
</dbReference>
<evidence type="ECO:0000313" key="8">
    <source>
        <dbReference type="EMBL" id="MFC0846434.1"/>
    </source>
</evidence>
<keyword evidence="9" id="KW-1185">Reference proteome</keyword>
<feature type="region of interest" description="Disordered" evidence="5">
    <location>
        <begin position="195"/>
        <end position="218"/>
    </location>
</feature>
<accession>A0ABV6TKX0</accession>
<evidence type="ECO:0000256" key="3">
    <source>
        <dbReference type="ARBA" id="ARBA00023237"/>
    </source>
</evidence>
<name>A0ABV6TKX0_9ACTN</name>
<evidence type="ECO:0000256" key="6">
    <source>
        <dbReference type="SAM" id="SignalP"/>
    </source>
</evidence>
<evidence type="ECO:0000313" key="9">
    <source>
        <dbReference type="Proteomes" id="UP001589887"/>
    </source>
</evidence>
<evidence type="ECO:0000256" key="1">
    <source>
        <dbReference type="ARBA" id="ARBA00004442"/>
    </source>
</evidence>
<dbReference type="SUPFAM" id="SSF103088">
    <property type="entry name" value="OmpA-like"/>
    <property type="match status" value="1"/>
</dbReference>
<dbReference type="InterPro" id="IPR050330">
    <property type="entry name" value="Bact_OuterMem_StrucFunc"/>
</dbReference>
<keyword evidence="2 4" id="KW-0472">Membrane</keyword>
<sequence length="218" mass="22522">MQATDATPATPAPGPRRRHARPAVLAAAVLLFVAAGSGAAVADDPNPTAVPAAAPPVKVDANAPGLKLSDGATLAAPRVVDIKSVVEDMGGEERRSDTNADISFALQAEVLFGKDSAALSAEATGRIQAIADEIKKQKATNVRVFGFTDNLGTHEHGVVLSRQRADAVQGALSQSVGGAVTFDIRGYAEDYPIADNSSEDGRRKNRRVEVSFPRGASG</sequence>
<feature type="signal peptide" evidence="6">
    <location>
        <begin position="1"/>
        <end position="42"/>
    </location>
</feature>
<dbReference type="InterPro" id="IPR006665">
    <property type="entry name" value="OmpA-like"/>
</dbReference>
<proteinExistence type="predicted"/>
<protein>
    <submittedName>
        <fullName evidence="8">OmpA family protein</fullName>
    </submittedName>
</protein>
<dbReference type="Gene3D" id="3.30.1330.60">
    <property type="entry name" value="OmpA-like domain"/>
    <property type="match status" value="1"/>
</dbReference>
<dbReference type="PANTHER" id="PTHR30329">
    <property type="entry name" value="STATOR ELEMENT OF FLAGELLAR MOTOR COMPLEX"/>
    <property type="match status" value="1"/>
</dbReference>
<dbReference type="Proteomes" id="UP001589887">
    <property type="component" value="Unassembled WGS sequence"/>
</dbReference>
<dbReference type="InterPro" id="IPR036737">
    <property type="entry name" value="OmpA-like_sf"/>
</dbReference>
<dbReference type="InterPro" id="IPR006664">
    <property type="entry name" value="OMP_bac"/>
</dbReference>
<dbReference type="RefSeq" id="WP_394321539.1">
    <property type="nucleotide sequence ID" value="NZ_JBHMQV010000009.1"/>
</dbReference>
<evidence type="ECO:0000256" key="4">
    <source>
        <dbReference type="PROSITE-ProRule" id="PRU00473"/>
    </source>
</evidence>
<feature type="chain" id="PRO_5045416052" evidence="6">
    <location>
        <begin position="43"/>
        <end position="218"/>
    </location>
</feature>